<evidence type="ECO:0000256" key="1">
    <source>
        <dbReference type="SAM" id="MobiDB-lite"/>
    </source>
</evidence>
<protein>
    <recommendedName>
        <fullName evidence="2">BON domain-containing protein</fullName>
    </recommendedName>
</protein>
<feature type="domain" description="BON" evidence="2">
    <location>
        <begin position="172"/>
        <end position="239"/>
    </location>
</feature>
<name>A0A1Y0EQN8_9BURK</name>
<keyword evidence="4" id="KW-1185">Reference proteome</keyword>
<accession>A0A1Y0EQN8</accession>
<feature type="region of interest" description="Disordered" evidence="1">
    <location>
        <begin position="1"/>
        <end position="33"/>
    </location>
</feature>
<dbReference type="InterPro" id="IPR051686">
    <property type="entry name" value="Lipoprotein_DolP"/>
</dbReference>
<dbReference type="KEGG" id="cser:CCO03_13835"/>
<gene>
    <name evidence="3" type="ORF">CCO03_13835</name>
</gene>
<dbReference type="InterPro" id="IPR007055">
    <property type="entry name" value="BON_dom"/>
</dbReference>
<evidence type="ECO:0000313" key="3">
    <source>
        <dbReference type="EMBL" id="ARU05619.1"/>
    </source>
</evidence>
<dbReference type="PROSITE" id="PS50914">
    <property type="entry name" value="BON"/>
    <property type="match status" value="1"/>
</dbReference>
<evidence type="ECO:0000259" key="2">
    <source>
        <dbReference type="PROSITE" id="PS50914"/>
    </source>
</evidence>
<dbReference type="Proteomes" id="UP000196138">
    <property type="component" value="Chromosome"/>
</dbReference>
<dbReference type="AlphaFoldDB" id="A0A1Y0EQN8"/>
<dbReference type="PANTHER" id="PTHR34606:SF15">
    <property type="entry name" value="BON DOMAIN-CONTAINING PROTEIN"/>
    <property type="match status" value="1"/>
</dbReference>
<dbReference type="PANTHER" id="PTHR34606">
    <property type="entry name" value="BON DOMAIN-CONTAINING PROTEIN"/>
    <property type="match status" value="1"/>
</dbReference>
<organism evidence="3 4">
    <name type="scientific">Comamonas serinivorans</name>
    <dbReference type="NCBI Taxonomy" id="1082851"/>
    <lineage>
        <taxon>Bacteria</taxon>
        <taxon>Pseudomonadati</taxon>
        <taxon>Pseudomonadota</taxon>
        <taxon>Betaproteobacteria</taxon>
        <taxon>Burkholderiales</taxon>
        <taxon>Comamonadaceae</taxon>
        <taxon>Comamonas</taxon>
    </lineage>
</organism>
<proteinExistence type="predicted"/>
<reference evidence="3 4" key="1">
    <citation type="submission" date="2017-05" db="EMBL/GenBank/DDBJ databases">
        <authorList>
            <person name="Song R."/>
            <person name="Chenine A.L."/>
            <person name="Ruprecht R.M."/>
        </authorList>
    </citation>
    <scope>NUCLEOTIDE SEQUENCE [LARGE SCALE GENOMIC DNA]</scope>
    <source>
        <strain evidence="3 4">DSM 26136</strain>
    </source>
</reference>
<feature type="region of interest" description="Disordered" evidence="1">
    <location>
        <begin position="55"/>
        <end position="78"/>
    </location>
</feature>
<dbReference type="Pfam" id="PF04972">
    <property type="entry name" value="BON"/>
    <property type="match status" value="1"/>
</dbReference>
<feature type="compositionally biased region" description="Low complexity" evidence="1">
    <location>
        <begin position="64"/>
        <end position="78"/>
    </location>
</feature>
<sequence>MPQSPAAPAFRPHSKMPQEIAMPTPPTAPARPARLGQSLTALGLAVGLLALSACSKPEEPTPGQQLDQAIQQTQDAASQAADALRDLAGDAARAASDAARAANEAAASAGAAIETTRQDTASASGKAGDALKQAQQDALAAATALRQSASQAATAVSQAASEAAAAVGDALTDSAISARIRADFARDSELSSIDIGVETHDGVVTLRGTVPTAAAKTRADNLAKTAKGVKSVNNVLNVQ</sequence>
<feature type="region of interest" description="Disordered" evidence="1">
    <location>
        <begin position="108"/>
        <end position="128"/>
    </location>
</feature>
<dbReference type="EMBL" id="CP021455">
    <property type="protein sequence ID" value="ARU05619.1"/>
    <property type="molecule type" value="Genomic_DNA"/>
</dbReference>
<evidence type="ECO:0000313" key="4">
    <source>
        <dbReference type="Proteomes" id="UP000196138"/>
    </source>
</evidence>
<dbReference type="Gene3D" id="3.30.1340.30">
    <property type="match status" value="1"/>
</dbReference>